<reference evidence="3" key="1">
    <citation type="submission" date="2021-11" db="EMBL/GenBank/DDBJ databases">
        <title>Streptomyces corallinus and Kineosporia corallina sp. nov., two new coral-derived marine actinobacteria.</title>
        <authorList>
            <person name="Buangrab K."/>
            <person name="Sutthacheep M."/>
            <person name="Yeemin T."/>
            <person name="Harunari E."/>
            <person name="Igarashi Y."/>
            <person name="Sripreechasak P."/>
            <person name="Kanchanasin P."/>
            <person name="Tanasupawat S."/>
            <person name="Phongsopitanun W."/>
        </authorList>
    </citation>
    <scope>NUCLEOTIDE SEQUENCE</scope>
    <source>
        <strain evidence="3">JCM 31032</strain>
    </source>
</reference>
<dbReference type="CDD" id="cd03416">
    <property type="entry name" value="CbiX_SirB_N"/>
    <property type="match status" value="1"/>
</dbReference>
<evidence type="ECO:0000313" key="3">
    <source>
        <dbReference type="EMBL" id="MCD5313721.1"/>
    </source>
</evidence>
<dbReference type="GO" id="GO:0046872">
    <property type="term" value="F:metal ion binding"/>
    <property type="evidence" value="ECO:0007669"/>
    <property type="project" value="UniProtKB-KW"/>
</dbReference>
<evidence type="ECO:0000256" key="2">
    <source>
        <dbReference type="ARBA" id="ARBA00023239"/>
    </source>
</evidence>
<dbReference type="Gene3D" id="3.40.50.1400">
    <property type="match status" value="2"/>
</dbReference>
<organism evidence="3 4">
    <name type="scientific">Kineosporia babensis</name>
    <dbReference type="NCBI Taxonomy" id="499548"/>
    <lineage>
        <taxon>Bacteria</taxon>
        <taxon>Bacillati</taxon>
        <taxon>Actinomycetota</taxon>
        <taxon>Actinomycetes</taxon>
        <taxon>Kineosporiales</taxon>
        <taxon>Kineosporiaceae</taxon>
        <taxon>Kineosporia</taxon>
    </lineage>
</organism>
<comment type="caution">
    <text evidence="3">The sequence shown here is derived from an EMBL/GenBank/DDBJ whole genome shotgun (WGS) entry which is preliminary data.</text>
</comment>
<dbReference type="AlphaFoldDB" id="A0A9X1SVK2"/>
<protein>
    <submittedName>
        <fullName evidence="3">Sirohydrochlorin chelatase</fullName>
    </submittedName>
</protein>
<dbReference type="Proteomes" id="UP001138997">
    <property type="component" value="Unassembled WGS sequence"/>
</dbReference>
<dbReference type="InterPro" id="IPR002762">
    <property type="entry name" value="CbiX-like"/>
</dbReference>
<evidence type="ECO:0000256" key="1">
    <source>
        <dbReference type="ARBA" id="ARBA00022723"/>
    </source>
</evidence>
<dbReference type="GO" id="GO:0016829">
    <property type="term" value="F:lyase activity"/>
    <property type="evidence" value="ECO:0007669"/>
    <property type="project" value="UniProtKB-KW"/>
</dbReference>
<keyword evidence="2" id="KW-0456">Lyase</keyword>
<accession>A0A9X1SVK2</accession>
<dbReference type="Pfam" id="PF01903">
    <property type="entry name" value="CbiX"/>
    <property type="match status" value="2"/>
</dbReference>
<evidence type="ECO:0000313" key="4">
    <source>
        <dbReference type="Proteomes" id="UP001138997"/>
    </source>
</evidence>
<dbReference type="RefSeq" id="WP_231445205.1">
    <property type="nucleotide sequence ID" value="NZ_JAJOMB010000013.1"/>
</dbReference>
<keyword evidence="1" id="KW-0479">Metal-binding</keyword>
<sequence>MTDPVLVACSHGTRSPAGRAVIEQFRAEIAAARPGLRIEAAHVDVEEPFVGDVVNRLRDEGASLVVVPLLLSTGFHVKTDIGRAVASAPGQARAAAPLGPDPLLIQALQDRLTDAAPDDVIVLAAAGSSDPAASEAVQQTAAALSAARNGADVSVGYAAAGAPTVADAVAAARKAHPGRQVTVACYLLAPGQFVTRLNEAGADRVTAPLAPHPALVELALRRYDEAR</sequence>
<proteinExistence type="predicted"/>
<dbReference type="InterPro" id="IPR050963">
    <property type="entry name" value="Sirohydro_Cobaltochel/CbiX"/>
</dbReference>
<dbReference type="PANTHER" id="PTHR33542:SF5">
    <property type="entry name" value="FERROCHELATASE CHE1"/>
    <property type="match status" value="1"/>
</dbReference>
<dbReference type="EMBL" id="JAJOMB010000013">
    <property type="protein sequence ID" value="MCD5313721.1"/>
    <property type="molecule type" value="Genomic_DNA"/>
</dbReference>
<dbReference type="PANTHER" id="PTHR33542">
    <property type="entry name" value="SIROHYDROCHLORIN FERROCHELATASE, CHLOROPLASTIC"/>
    <property type="match status" value="1"/>
</dbReference>
<keyword evidence="4" id="KW-1185">Reference proteome</keyword>
<dbReference type="SUPFAM" id="SSF53800">
    <property type="entry name" value="Chelatase"/>
    <property type="match status" value="1"/>
</dbReference>
<name>A0A9X1SVK2_9ACTN</name>
<gene>
    <name evidence="3" type="ORF">LR394_22695</name>
</gene>